<feature type="domain" description="Malate synthase N-terminal" evidence="15">
    <location>
        <begin position="19"/>
        <end position="68"/>
    </location>
</feature>
<evidence type="ECO:0000256" key="4">
    <source>
        <dbReference type="ARBA" id="ARBA00022532"/>
    </source>
</evidence>
<feature type="binding site" evidence="10">
    <location>
        <position position="432"/>
    </location>
    <ligand>
        <name>Mg(2+)</name>
        <dbReference type="ChEBI" id="CHEBI:18420"/>
    </ligand>
</feature>
<dbReference type="HAMAP" id="MF_00641">
    <property type="entry name" value="Malate_synth_G"/>
    <property type="match status" value="1"/>
</dbReference>
<comment type="catalytic activity">
    <reaction evidence="9 10 13">
        <text>glyoxylate + acetyl-CoA + H2O = (S)-malate + CoA + H(+)</text>
        <dbReference type="Rhea" id="RHEA:18181"/>
        <dbReference type="ChEBI" id="CHEBI:15377"/>
        <dbReference type="ChEBI" id="CHEBI:15378"/>
        <dbReference type="ChEBI" id="CHEBI:15589"/>
        <dbReference type="ChEBI" id="CHEBI:36655"/>
        <dbReference type="ChEBI" id="CHEBI:57287"/>
        <dbReference type="ChEBI" id="CHEBI:57288"/>
        <dbReference type="EC" id="2.3.3.9"/>
    </reaction>
</comment>
<reference evidence="18 19" key="1">
    <citation type="submission" date="2020-01" db="EMBL/GenBank/DDBJ databases">
        <authorList>
            <person name="Chen J."/>
            <person name="Zhu S."/>
            <person name="Yang J."/>
        </authorList>
    </citation>
    <scope>NUCLEOTIDE SEQUENCE [LARGE SCALE GENOMIC DNA]</scope>
    <source>
        <strain evidence="18 19">345S023</strain>
    </source>
</reference>
<feature type="domain" description="Malate synthase C-terminal" evidence="17">
    <location>
        <begin position="592"/>
        <end position="673"/>
    </location>
</feature>
<dbReference type="SUPFAM" id="SSF51645">
    <property type="entry name" value="Malate synthase G"/>
    <property type="match status" value="1"/>
</dbReference>
<dbReference type="InterPro" id="IPR046363">
    <property type="entry name" value="MS_N_TIM-barrel_dom"/>
</dbReference>
<comment type="similarity">
    <text evidence="10 13">Belongs to the malate synthase family. GlcB subfamily.</text>
</comment>
<dbReference type="GO" id="GO:0009436">
    <property type="term" value="P:glyoxylate catabolic process"/>
    <property type="evidence" value="ECO:0007669"/>
    <property type="project" value="TreeGrafter"/>
</dbReference>
<dbReference type="Gene3D" id="3.20.20.360">
    <property type="entry name" value="Malate synthase, domain 3"/>
    <property type="match status" value="2"/>
</dbReference>
<evidence type="ECO:0000256" key="3">
    <source>
        <dbReference type="ARBA" id="ARBA00022490"/>
    </source>
</evidence>
<feature type="active site" description="Proton acceptor" evidence="10 12">
    <location>
        <position position="341"/>
    </location>
</feature>
<evidence type="ECO:0000256" key="13">
    <source>
        <dbReference type="RuleBase" id="RU003572"/>
    </source>
</evidence>
<feature type="binding site" evidence="10">
    <location>
        <position position="116"/>
    </location>
    <ligand>
        <name>acetyl-CoA</name>
        <dbReference type="ChEBI" id="CHEBI:57288"/>
    </ligand>
</feature>
<dbReference type="InterPro" id="IPR048355">
    <property type="entry name" value="MS_C"/>
</dbReference>
<feature type="modified residue" description="Cysteine sulfenic acid (-SOH)" evidence="10">
    <location>
        <position position="617"/>
    </location>
</feature>
<evidence type="ECO:0000256" key="9">
    <source>
        <dbReference type="ARBA" id="ARBA00047918"/>
    </source>
</evidence>
<dbReference type="Pfam" id="PF20656">
    <property type="entry name" value="MS_N"/>
    <property type="match status" value="1"/>
</dbReference>
<keyword evidence="6 10" id="KW-0479">Metal-binding</keyword>
<evidence type="ECO:0000259" key="17">
    <source>
        <dbReference type="Pfam" id="PF20659"/>
    </source>
</evidence>
<feature type="domain" description="Malate synthase TIM barrel" evidence="14">
    <location>
        <begin position="338"/>
        <end position="567"/>
    </location>
</feature>
<name>A0A7X5RL85_9ALTE</name>
<feature type="binding site" evidence="10">
    <location>
        <position position="541"/>
    </location>
    <ligand>
        <name>acetyl-CoA</name>
        <dbReference type="ChEBI" id="CHEBI:57288"/>
    </ligand>
</feature>
<comment type="subunit">
    <text evidence="10">Monomer.</text>
</comment>
<evidence type="ECO:0000256" key="7">
    <source>
        <dbReference type="ARBA" id="ARBA00022842"/>
    </source>
</evidence>
<dbReference type="InterPro" id="IPR048356">
    <property type="entry name" value="MS_N"/>
</dbReference>
<proteinExistence type="inferred from homology"/>
<feature type="binding site" evidence="10">
    <location>
        <begin position="457"/>
        <end position="460"/>
    </location>
    <ligand>
        <name>glyoxylate</name>
        <dbReference type="ChEBI" id="CHEBI:36655"/>
    </ligand>
</feature>
<feature type="active site" description="Proton donor" evidence="10 12">
    <location>
        <position position="631"/>
    </location>
</feature>
<evidence type="ECO:0000256" key="8">
    <source>
        <dbReference type="ARBA" id="ARBA00023097"/>
    </source>
</evidence>
<dbReference type="UniPathway" id="UPA00703">
    <property type="reaction ID" value="UER00720"/>
</dbReference>
<accession>A0A7X5RL85</accession>
<keyword evidence="7 10" id="KW-0460">Magnesium</keyword>
<comment type="cofactor">
    <cofactor evidence="1 10">
        <name>Mg(2+)</name>
        <dbReference type="ChEBI" id="CHEBI:18420"/>
    </cofactor>
</comment>
<dbReference type="EC" id="2.3.3.9" evidence="10 11"/>
<evidence type="ECO:0000256" key="11">
    <source>
        <dbReference type="NCBIfam" id="TIGR01345"/>
    </source>
</evidence>
<feature type="binding site" evidence="10">
    <location>
        <begin position="123"/>
        <end position="124"/>
    </location>
    <ligand>
        <name>acetyl-CoA</name>
        <dbReference type="ChEBI" id="CHEBI:57288"/>
    </ligand>
</feature>
<dbReference type="Proteomes" id="UP000470213">
    <property type="component" value="Unassembled WGS sequence"/>
</dbReference>
<evidence type="ECO:0000313" key="18">
    <source>
        <dbReference type="EMBL" id="NDV91424.1"/>
    </source>
</evidence>
<dbReference type="Pfam" id="PF20659">
    <property type="entry name" value="MS_C"/>
    <property type="match status" value="1"/>
</dbReference>
<comment type="caution">
    <text evidence="10">Lacks conserved residue(s) required for the propagation of feature annotation.</text>
</comment>
<dbReference type="NCBIfam" id="NF002825">
    <property type="entry name" value="PRK02999.1"/>
    <property type="match status" value="1"/>
</dbReference>
<dbReference type="Gene3D" id="1.20.1220.12">
    <property type="entry name" value="Malate synthase, domain III"/>
    <property type="match status" value="1"/>
</dbReference>
<comment type="caution">
    <text evidence="18">The sequence shown here is derived from an EMBL/GenBank/DDBJ whole genome shotgun (WGS) entry which is preliminary data.</text>
</comment>
<evidence type="ECO:0000256" key="10">
    <source>
        <dbReference type="HAMAP-Rule" id="MF_00641"/>
    </source>
</evidence>
<evidence type="ECO:0000256" key="5">
    <source>
        <dbReference type="ARBA" id="ARBA00022679"/>
    </source>
</evidence>
<evidence type="ECO:0000256" key="12">
    <source>
        <dbReference type="PIRSR" id="PIRSR601465-50"/>
    </source>
</evidence>
<dbReference type="EMBL" id="JAAAWN010000010">
    <property type="protein sequence ID" value="NDV91424.1"/>
    <property type="molecule type" value="Genomic_DNA"/>
</dbReference>
<evidence type="ECO:0000256" key="6">
    <source>
        <dbReference type="ARBA" id="ARBA00022723"/>
    </source>
</evidence>
<feature type="domain" description="Malate synthase G alpha-beta insertion" evidence="16">
    <location>
        <begin position="158"/>
        <end position="233"/>
    </location>
</feature>
<dbReference type="RefSeq" id="WP_163085101.1">
    <property type="nucleotide sequence ID" value="NZ_JAAAWN010000010.1"/>
</dbReference>
<keyword evidence="8 10" id="KW-0558">Oxidation</keyword>
<dbReference type="GO" id="GO:0006097">
    <property type="term" value="P:glyoxylate cycle"/>
    <property type="evidence" value="ECO:0007669"/>
    <property type="project" value="UniProtKB-UniRule"/>
</dbReference>
<dbReference type="InterPro" id="IPR048357">
    <property type="entry name" value="MSG_insertion"/>
</dbReference>
<dbReference type="InterPro" id="IPR011076">
    <property type="entry name" value="Malate_synth_sf"/>
</dbReference>
<keyword evidence="19" id="KW-1185">Reference proteome</keyword>
<comment type="subcellular location">
    <subcellularLocation>
        <location evidence="10 13">Cytoplasm</location>
    </subcellularLocation>
</comment>
<evidence type="ECO:0000259" key="14">
    <source>
        <dbReference type="Pfam" id="PF01274"/>
    </source>
</evidence>
<evidence type="ECO:0000313" key="19">
    <source>
        <dbReference type="Proteomes" id="UP000470213"/>
    </source>
</evidence>
<dbReference type="PANTHER" id="PTHR42739:SF1">
    <property type="entry name" value="MALATE SYNTHASE G"/>
    <property type="match status" value="1"/>
</dbReference>
<dbReference type="GO" id="GO:0005829">
    <property type="term" value="C:cytosol"/>
    <property type="evidence" value="ECO:0007669"/>
    <property type="project" value="TreeGrafter"/>
</dbReference>
<keyword evidence="2 10" id="KW-0329">Glyoxylate bypass</keyword>
<evidence type="ECO:0000256" key="1">
    <source>
        <dbReference type="ARBA" id="ARBA00001946"/>
    </source>
</evidence>
<comment type="function">
    <text evidence="10">Involved in the glycolate utilization. Catalyzes the condensation and subsequent hydrolysis of acetyl-coenzyme A (acetyl-CoA) and glyoxylate to form malate and CoA.</text>
</comment>
<feature type="binding site" evidence="10">
    <location>
        <position position="432"/>
    </location>
    <ligand>
        <name>glyoxylate</name>
        <dbReference type="ChEBI" id="CHEBI:36655"/>
    </ligand>
</feature>
<dbReference type="Pfam" id="PF01274">
    <property type="entry name" value="MS_TIM-barrel"/>
    <property type="match status" value="1"/>
</dbReference>
<sequence>MQNYITRGRLQVAEQLDTFINQQAMVNTGVLPETFWQGAEALFAEFIPKNRGLLEKREQLQRAIDDYHKAGNPVSGPSYKAFLKEIGYLAPQPTNVSADTTNVDAEIASMAGPQLVVPINNARYALNAVNARWGRLYDALYGTDVISDEGGAEAGKTYNPVRGAKVVEKAKAFLDAIIPLSKDSHQNVHEYRIDGDTLAVMLADGTSTCLANKAQWLGYQGEANKPSTLLFVHNGLHVEVQIDENHPVGKTDPAHVKDVYVEAALTTIMDCEDSVAAVDAEDKTLVYSNWLGLMQGTLRLEMKKAGKTITRAMHADREYTSSNSNDTQKIVLPARSLMFVRNVGHLMTNDAMLFDGKEVPEGIMDGLITSLIGKHDLLGNSAFKNSREGSIYIVKPKMHGPEEVAFSNSLFAAIEKIIDVPENTIKMGIMDEERRTSVNLQACINEAKSRVVFINTGFLDRTGDEIHTSMLAGAFADKATLKAMPWIKAYETANVAVGLRCGLSGKAQIGKGMWPVPDEMKNMMEAKVSHPKAGANTAWVPSPTAATLHALHYHQVNVFDVQQSLDENFDGLNDILSIPLLDSTDGLSPDIISRELDNNVQGILGYVVRWVHQGVGCSKVPDINNVGLMEDRATLRISSQHIANWLEHGIVSPEQVNRSLRKMAVLVDEQNASDKEYIPMTPDIENSIGFLAASDLIFKGKEQPSGYTEPLLHARRREMKARLAAKA</sequence>
<keyword evidence="3 10" id="KW-0963">Cytoplasm</keyword>
<dbReference type="NCBIfam" id="TIGR01345">
    <property type="entry name" value="malate_syn_G"/>
    <property type="match status" value="1"/>
</dbReference>
<feature type="binding site" evidence="10">
    <location>
        <position position="311"/>
    </location>
    <ligand>
        <name>acetyl-CoA</name>
        <dbReference type="ChEBI" id="CHEBI:57288"/>
    </ligand>
</feature>
<dbReference type="GO" id="GO:0004474">
    <property type="term" value="F:malate synthase activity"/>
    <property type="evidence" value="ECO:0007669"/>
    <property type="project" value="UniProtKB-UniRule"/>
</dbReference>
<feature type="binding site" evidence="10">
    <location>
        <position position="274"/>
    </location>
    <ligand>
        <name>acetyl-CoA</name>
        <dbReference type="ChEBI" id="CHEBI:57288"/>
    </ligand>
</feature>
<dbReference type="Pfam" id="PF20658">
    <property type="entry name" value="MSG_insertion"/>
    <property type="match status" value="1"/>
</dbReference>
<dbReference type="PANTHER" id="PTHR42739">
    <property type="entry name" value="MALATE SYNTHASE G"/>
    <property type="match status" value="1"/>
</dbReference>
<dbReference type="GO" id="GO:0000287">
    <property type="term" value="F:magnesium ion binding"/>
    <property type="evidence" value="ECO:0007669"/>
    <property type="project" value="TreeGrafter"/>
</dbReference>
<dbReference type="InterPro" id="IPR001465">
    <property type="entry name" value="Malate_synthase_TIM"/>
</dbReference>
<protein>
    <recommendedName>
        <fullName evidence="10 11">Malate synthase G</fullName>
        <ecNumber evidence="10 11">2.3.3.9</ecNumber>
    </recommendedName>
</protein>
<dbReference type="InterPro" id="IPR044856">
    <property type="entry name" value="Malate_synth_C_sf"/>
</dbReference>
<dbReference type="AlphaFoldDB" id="A0A7X5RL85"/>
<evidence type="ECO:0000256" key="2">
    <source>
        <dbReference type="ARBA" id="ARBA00022435"/>
    </source>
</evidence>
<keyword evidence="18" id="KW-0012">Acyltransferase</keyword>
<dbReference type="GO" id="GO:0006099">
    <property type="term" value="P:tricarboxylic acid cycle"/>
    <property type="evidence" value="ECO:0007669"/>
    <property type="project" value="UniProtKB-KW"/>
</dbReference>
<feature type="binding site" evidence="10">
    <location>
        <position position="460"/>
    </location>
    <ligand>
        <name>Mg(2+)</name>
        <dbReference type="ChEBI" id="CHEBI:18420"/>
    </ligand>
</feature>
<organism evidence="18 19">
    <name type="scientific">Alteromonas profundi</name>
    <dbReference type="NCBI Taxonomy" id="2696062"/>
    <lineage>
        <taxon>Bacteria</taxon>
        <taxon>Pseudomonadati</taxon>
        <taxon>Pseudomonadota</taxon>
        <taxon>Gammaproteobacteria</taxon>
        <taxon>Alteromonadales</taxon>
        <taxon>Alteromonadaceae</taxon>
        <taxon>Alteromonas/Salinimonas group</taxon>
        <taxon>Alteromonas</taxon>
    </lineage>
</organism>
<keyword evidence="5 10" id="KW-0808">Transferase</keyword>
<feature type="binding site" evidence="10">
    <location>
        <position position="341"/>
    </location>
    <ligand>
        <name>glyoxylate</name>
        <dbReference type="ChEBI" id="CHEBI:36655"/>
    </ligand>
</feature>
<evidence type="ECO:0000259" key="16">
    <source>
        <dbReference type="Pfam" id="PF20658"/>
    </source>
</evidence>
<keyword evidence="4 10" id="KW-0816">Tricarboxylic acid cycle</keyword>
<evidence type="ECO:0000259" key="15">
    <source>
        <dbReference type="Pfam" id="PF20656"/>
    </source>
</evidence>
<dbReference type="InterPro" id="IPR006253">
    <property type="entry name" value="Malate_synthG"/>
</dbReference>
<comment type="pathway">
    <text evidence="10 13">Carbohydrate metabolism; glyoxylate cycle; (S)-malate from isocitrate: step 2/2.</text>
</comment>
<gene>
    <name evidence="10" type="primary">glcB</name>
    <name evidence="18" type="ORF">GTH32_09550</name>
</gene>